<evidence type="ECO:0000313" key="3">
    <source>
        <dbReference type="Proteomes" id="UP000007259"/>
    </source>
</evidence>
<dbReference type="PhylomeDB" id="E9B1P9"/>
<feature type="region of interest" description="Disordered" evidence="1">
    <location>
        <begin position="252"/>
        <end position="276"/>
    </location>
</feature>
<dbReference type="EMBL" id="FR799583">
    <property type="protein sequence ID" value="CBZ29156.1"/>
    <property type="molecule type" value="Genomic_DNA"/>
</dbReference>
<name>E9B1P9_LEIMU</name>
<dbReference type="GeneID" id="13451863"/>
<dbReference type="OrthoDB" id="265135at2759"/>
<feature type="region of interest" description="Disordered" evidence="1">
    <location>
        <begin position="148"/>
        <end position="175"/>
    </location>
</feature>
<evidence type="ECO:0000313" key="2">
    <source>
        <dbReference type="EMBL" id="CBZ29156.1"/>
    </source>
</evidence>
<proteinExistence type="predicted"/>
<keyword evidence="3" id="KW-1185">Reference proteome</keyword>
<reference evidence="2 3" key="1">
    <citation type="journal article" date="2011" name="Genome Res.">
        <title>Chromosome and gene copy number variation allow major structural change between species and strains of Leishmania.</title>
        <authorList>
            <person name="Rogers M.B."/>
            <person name="Hilley J.D."/>
            <person name="Dickens N.J."/>
            <person name="Wilkes J."/>
            <person name="Bates P.A."/>
            <person name="Depledge D.P."/>
            <person name="Harris D."/>
            <person name="Her Y."/>
            <person name="Herzyk P."/>
            <person name="Imamura H."/>
            <person name="Otto T.D."/>
            <person name="Sanders M."/>
            <person name="Seeger K."/>
            <person name="Dujardin J.C."/>
            <person name="Berriman M."/>
            <person name="Smith D.F."/>
            <person name="Hertz-Fowler C."/>
            <person name="Mottram J.C."/>
        </authorList>
    </citation>
    <scope>NUCLEOTIDE SEQUENCE [LARGE SCALE GENOMIC DNA]</scope>
    <source>
        <strain evidence="2 3">MHOM/GT/2001/U1103</strain>
    </source>
</reference>
<feature type="compositionally biased region" description="Low complexity" evidence="1">
    <location>
        <begin position="261"/>
        <end position="272"/>
    </location>
</feature>
<dbReference type="OMA" id="QQECALF"/>
<sequence>MGFFTMLSGGVVKAVEGKGAQAHRERRRRTVSSTQADGDRSPPKVVLCTQIQRVSAMNAQCKEEPKRSRLHSVAAPAKRGQLSLWSRLLCRPEVYDPYVEAAPLTHLLDVNEPHVVVGDVEQADGQSQEHAAGCTGSEGDVPQGRYSVRASSGEGRCARTPLSKDDHEHLDDPEDSVMSCCMVNTSSDVEEFEDEEVQSDVAESNAGEALLHPPVFHVFDTRRCQVRTPTLLWSPTLGDNFSVTAPLAGCSSAPLTETTESGAASSRGSGPSTERRLISREELTKKRLQRRQQLKETAKRNREYKEAWAVLVASAGPHASSCETDETCRQADVHNAKERGSPSTAAATAAATPAVVSSCLTNEALESLREGTQPLSYDLPETLLARLGHYTQLPKKVKGGAEEAAALAEDNDRSVSCSSRSSNGSSQIVLDDEHVSVETGLPLMYGSILRCRDSASKARDVSGEAAASRTDRKATAVRGGSQHIPAGKYLLGSRAYVERVLFAQRRQQECALFALITEAHRQAREAHRRLAQLYYYYIIPILAQYSTKDEIRGLERSVLQCGSGALRLYHSEFCRTVVYNRSELQSSASGGTSDSVACYFQVQPVDYQLAEYRFENVWRELFTDVKAYLGMQACDDDGFSTLPTLSELEDGAVASGGTTSAVHGSVCVAATVLHSMELFERQRHTHSAARDAEEWLAWYYYYFTPHLQRADSAEERAVIQRSLLPSPPSPSSTSVGQTEPTYGDGCWQIHGNDPEPLQPHPLENEYLPLRWALACNTAQREKVLNYRRGLKLRAIEKPSKQRSVAVGDSAAARAVDCIGTSSGTESAPATTVNTVKATRETDGANVMTASSECHLLKHVPESVDLVGSAHKMAASCLLGKDVETDVEDASLRKPSVHPFSDGLMRRRNHGAAEVGGVDSEDTEDDDGAIPVGTHHTVNVGCFGLSFFSIFD</sequence>
<accession>E9B1P9</accession>
<feature type="region of interest" description="Disordered" evidence="1">
    <location>
        <begin position="723"/>
        <end position="760"/>
    </location>
</feature>
<gene>
    <name evidence="2" type="ORF">LMXM_30_1020</name>
</gene>
<dbReference type="VEuPathDB" id="TriTrypDB:LmxM.30.1020"/>
<feature type="region of interest" description="Disordered" evidence="1">
    <location>
        <begin position="123"/>
        <end position="142"/>
    </location>
</feature>
<protein>
    <submittedName>
        <fullName evidence="2">Uncharacterized protein</fullName>
    </submittedName>
</protein>
<feature type="region of interest" description="Disordered" evidence="1">
    <location>
        <begin position="16"/>
        <end position="43"/>
    </location>
</feature>
<evidence type="ECO:0000256" key="1">
    <source>
        <dbReference type="SAM" id="MobiDB-lite"/>
    </source>
</evidence>
<dbReference type="Proteomes" id="UP000007259">
    <property type="component" value="Chromosome 30"/>
</dbReference>
<organism evidence="2 3">
    <name type="scientific">Leishmania mexicana (strain MHOM/GT/2001/U1103)</name>
    <dbReference type="NCBI Taxonomy" id="929439"/>
    <lineage>
        <taxon>Eukaryota</taxon>
        <taxon>Discoba</taxon>
        <taxon>Euglenozoa</taxon>
        <taxon>Kinetoplastea</taxon>
        <taxon>Metakinetoplastina</taxon>
        <taxon>Trypanosomatida</taxon>
        <taxon>Trypanosomatidae</taxon>
        <taxon>Leishmaniinae</taxon>
        <taxon>Leishmania</taxon>
    </lineage>
</organism>
<dbReference type="RefSeq" id="XP_003877619.1">
    <property type="nucleotide sequence ID" value="XM_003877570.1"/>
</dbReference>
<dbReference type="KEGG" id="lmi:LMXM_30_1020"/>
<dbReference type="AlphaFoldDB" id="E9B1P9"/>